<dbReference type="EMBL" id="JAHRIP010047799">
    <property type="protein sequence ID" value="MEQ2299137.1"/>
    <property type="molecule type" value="Genomic_DNA"/>
</dbReference>
<sequence>MLLGPTKAGCLPSSRSSKHQQTNLPTLQRESNKQSHSISLTIPWFEGFQKVTETYLLRSENPLGRDPPSLFPPLADSNSSLSVPRRFQALILTTCSTSNKQT</sequence>
<proteinExistence type="predicted"/>
<organism evidence="2 3">
    <name type="scientific">Ameca splendens</name>
    <dbReference type="NCBI Taxonomy" id="208324"/>
    <lineage>
        <taxon>Eukaryota</taxon>
        <taxon>Metazoa</taxon>
        <taxon>Chordata</taxon>
        <taxon>Craniata</taxon>
        <taxon>Vertebrata</taxon>
        <taxon>Euteleostomi</taxon>
        <taxon>Actinopterygii</taxon>
        <taxon>Neopterygii</taxon>
        <taxon>Teleostei</taxon>
        <taxon>Neoteleostei</taxon>
        <taxon>Acanthomorphata</taxon>
        <taxon>Ovalentaria</taxon>
        <taxon>Atherinomorphae</taxon>
        <taxon>Cyprinodontiformes</taxon>
        <taxon>Goodeidae</taxon>
        <taxon>Ameca</taxon>
    </lineage>
</organism>
<reference evidence="2 3" key="1">
    <citation type="submission" date="2021-06" db="EMBL/GenBank/DDBJ databases">
        <authorList>
            <person name="Palmer J.M."/>
        </authorList>
    </citation>
    <scope>NUCLEOTIDE SEQUENCE [LARGE SCALE GENOMIC DNA]</scope>
    <source>
        <strain evidence="2 3">AS_MEX2019</strain>
        <tissue evidence="2">Muscle</tissue>
    </source>
</reference>
<evidence type="ECO:0000256" key="1">
    <source>
        <dbReference type="SAM" id="MobiDB-lite"/>
    </source>
</evidence>
<dbReference type="Proteomes" id="UP001469553">
    <property type="component" value="Unassembled WGS sequence"/>
</dbReference>
<comment type="caution">
    <text evidence="2">The sequence shown here is derived from an EMBL/GenBank/DDBJ whole genome shotgun (WGS) entry which is preliminary data.</text>
</comment>
<feature type="compositionally biased region" description="Polar residues" evidence="1">
    <location>
        <begin position="13"/>
        <end position="36"/>
    </location>
</feature>
<keyword evidence="3" id="KW-1185">Reference proteome</keyword>
<evidence type="ECO:0000313" key="2">
    <source>
        <dbReference type="EMBL" id="MEQ2299137.1"/>
    </source>
</evidence>
<gene>
    <name evidence="2" type="ORF">AMECASPLE_012368</name>
</gene>
<name>A0ABV0YZP6_9TELE</name>
<feature type="region of interest" description="Disordered" evidence="1">
    <location>
        <begin position="1"/>
        <end position="36"/>
    </location>
</feature>
<accession>A0ABV0YZP6</accession>
<evidence type="ECO:0000313" key="3">
    <source>
        <dbReference type="Proteomes" id="UP001469553"/>
    </source>
</evidence>
<protein>
    <submittedName>
        <fullName evidence="2">Uncharacterized protein</fullName>
    </submittedName>
</protein>